<evidence type="ECO:0000313" key="6">
    <source>
        <dbReference type="Proteomes" id="UP000256877"/>
    </source>
</evidence>
<dbReference type="PROSITE" id="PS50162">
    <property type="entry name" value="RECA_2"/>
    <property type="match status" value="1"/>
</dbReference>
<evidence type="ECO:0000256" key="1">
    <source>
        <dbReference type="ARBA" id="ARBA00022741"/>
    </source>
</evidence>
<comment type="caution">
    <text evidence="5">The sequence shown here is derived from an EMBL/GenBank/DDBJ whole genome shotgun (WGS) entry which is preliminary data.</text>
</comment>
<keyword evidence="2" id="KW-0067">ATP-binding</keyword>
<organism evidence="5 6">
    <name type="scientific">Pyrobaculum aerophilum</name>
    <dbReference type="NCBI Taxonomy" id="13773"/>
    <lineage>
        <taxon>Archaea</taxon>
        <taxon>Thermoproteota</taxon>
        <taxon>Thermoprotei</taxon>
        <taxon>Thermoproteales</taxon>
        <taxon>Thermoproteaceae</taxon>
        <taxon>Pyrobaculum</taxon>
    </lineage>
</organism>
<dbReference type="GO" id="GO:0140664">
    <property type="term" value="F:ATP-dependent DNA damage sensor activity"/>
    <property type="evidence" value="ECO:0007669"/>
    <property type="project" value="InterPro"/>
</dbReference>
<dbReference type="Pfam" id="PF08423">
    <property type="entry name" value="Rad51"/>
    <property type="match status" value="1"/>
</dbReference>
<dbReference type="Gene3D" id="3.40.50.300">
    <property type="entry name" value="P-loop containing nucleotide triphosphate hydrolases"/>
    <property type="match status" value="1"/>
</dbReference>
<protein>
    <submittedName>
        <fullName evidence="5">Fis family transcriptional regulator</fullName>
    </submittedName>
</protein>
<dbReference type="GO" id="GO:0006281">
    <property type="term" value="P:DNA repair"/>
    <property type="evidence" value="ECO:0007669"/>
    <property type="project" value="InterPro"/>
</dbReference>
<dbReference type="PANTHER" id="PTHR22942">
    <property type="entry name" value="RECA/RAD51/RADA DNA STRAND-PAIRING FAMILY MEMBER"/>
    <property type="match status" value="1"/>
</dbReference>
<gene>
    <name evidence="5" type="ORF">CGL52_12240</name>
</gene>
<proteinExistence type="predicted"/>
<dbReference type="InterPro" id="IPR013632">
    <property type="entry name" value="Rad51_C"/>
</dbReference>
<evidence type="ECO:0000256" key="3">
    <source>
        <dbReference type="ARBA" id="ARBA00023125"/>
    </source>
</evidence>
<evidence type="ECO:0000259" key="4">
    <source>
        <dbReference type="PROSITE" id="PS50162"/>
    </source>
</evidence>
<feature type="domain" description="RecA family profile 1" evidence="4">
    <location>
        <begin position="87"/>
        <end position="251"/>
    </location>
</feature>
<dbReference type="InterPro" id="IPR027417">
    <property type="entry name" value="P-loop_NTPase"/>
</dbReference>
<dbReference type="GO" id="GO:0005524">
    <property type="term" value="F:ATP binding"/>
    <property type="evidence" value="ECO:0007669"/>
    <property type="project" value="UniProtKB-KW"/>
</dbReference>
<reference evidence="5 6" key="1">
    <citation type="submission" date="2017-07" db="EMBL/GenBank/DDBJ databases">
        <title>Draft genome sequence of aerobic hyperthermophilic archaea, Pyrobaculum aerophilum YKB31 and YKB32.</title>
        <authorList>
            <person name="Mochizuki T."/>
            <person name="Berliner A.J."/>
            <person name="Yoshida-Takashima Y."/>
            <person name="Takaki Y."/>
            <person name="Nunoura T."/>
            <person name="Takai K."/>
        </authorList>
    </citation>
    <scope>NUCLEOTIDE SEQUENCE [LARGE SCALE GENOMIC DNA]</scope>
    <source>
        <strain evidence="5 6">YKB32</strain>
    </source>
</reference>
<evidence type="ECO:0000256" key="2">
    <source>
        <dbReference type="ARBA" id="ARBA00022840"/>
    </source>
</evidence>
<accession>A0A371QYM9</accession>
<keyword evidence="1" id="KW-0547">Nucleotide-binding</keyword>
<sequence length="312" mass="35140">MPKKKSEAPEECKWVYDIFSGEKAERALDLCLRGYSLRKMALMTPMELAEVLSYDDVVQAEKLAKRLREAAGIDSKPLTLAELKAKRDKVLKTNIKEFDEKTPWGGVKFGIIYGFAGEFGTGKSLFAKQVAAVALSQGMKVAYFDTEGTFDVDSSTMDALFKRFGVSDDAMARFYLYRPVDSYGLIEQLRELPEDVDVIVVDSLVAPFRAEYRGRQLLAPRQQAMLYTLNILQRLTRLGKLAIVTDQVMDVPMAFNLKRPAGGNVLLHTVHALFMMERPSKAKTKGKMWPLDVPGMSPEVEIEYEIRPDGLY</sequence>
<dbReference type="Proteomes" id="UP000256877">
    <property type="component" value="Unassembled WGS sequence"/>
</dbReference>
<keyword evidence="3" id="KW-0238">DNA-binding</keyword>
<evidence type="ECO:0000313" key="5">
    <source>
        <dbReference type="EMBL" id="RFA95824.1"/>
    </source>
</evidence>
<name>A0A371QYM9_9CREN</name>
<dbReference type="OrthoDB" id="31129at2157"/>
<dbReference type="SUPFAM" id="SSF52540">
    <property type="entry name" value="P-loop containing nucleoside triphosphate hydrolases"/>
    <property type="match status" value="1"/>
</dbReference>
<dbReference type="PANTHER" id="PTHR22942:SF30">
    <property type="entry name" value="MEIOTIC RECOMBINATION PROTEIN DMC1_LIM15 HOMOLOG"/>
    <property type="match status" value="1"/>
</dbReference>
<dbReference type="InterPro" id="IPR020588">
    <property type="entry name" value="RecA_ATP-bd"/>
</dbReference>
<dbReference type="GO" id="GO:0003677">
    <property type="term" value="F:DNA binding"/>
    <property type="evidence" value="ECO:0007669"/>
    <property type="project" value="UniProtKB-KW"/>
</dbReference>
<dbReference type="EMBL" id="NMUF01000049">
    <property type="protein sequence ID" value="RFA95824.1"/>
    <property type="molecule type" value="Genomic_DNA"/>
</dbReference>
<dbReference type="RefSeq" id="WP_116430620.1">
    <property type="nucleotide sequence ID" value="NZ_NMUF01000049.1"/>
</dbReference>
<dbReference type="AlphaFoldDB" id="A0A371QYM9"/>